<evidence type="ECO:0000313" key="7">
    <source>
        <dbReference type="EMBL" id="CAB3248745.1"/>
    </source>
</evidence>
<dbReference type="GO" id="GO:0032797">
    <property type="term" value="C:SMN complex"/>
    <property type="evidence" value="ECO:0007669"/>
    <property type="project" value="TreeGrafter"/>
</dbReference>
<evidence type="ECO:0000259" key="5">
    <source>
        <dbReference type="Pfam" id="PF23774"/>
    </source>
</evidence>
<dbReference type="GO" id="GO:0003730">
    <property type="term" value="F:mRNA 3'-UTR binding"/>
    <property type="evidence" value="ECO:0007669"/>
    <property type="project" value="TreeGrafter"/>
</dbReference>
<dbReference type="InterPro" id="IPR015943">
    <property type="entry name" value="WD40/YVTN_repeat-like_dom_sf"/>
</dbReference>
<name>A0A6F9DE19_9ASCI</name>
<dbReference type="PROSITE" id="PS50294">
    <property type="entry name" value="WD_REPEATS_REGION"/>
    <property type="match status" value="2"/>
</dbReference>
<dbReference type="Pfam" id="PF23775">
    <property type="entry name" value="Beta-prop_RIG_2nd"/>
    <property type="match status" value="1"/>
</dbReference>
<feature type="repeat" description="WD" evidence="3">
    <location>
        <begin position="671"/>
        <end position="709"/>
    </location>
</feature>
<evidence type="ECO:0000256" key="1">
    <source>
        <dbReference type="ARBA" id="ARBA00022574"/>
    </source>
</evidence>
<reference evidence="7" key="1">
    <citation type="submission" date="2020-04" db="EMBL/GenBank/DDBJ databases">
        <authorList>
            <person name="Neveu A P."/>
        </authorList>
    </citation>
    <scope>NUCLEOTIDE SEQUENCE</scope>
    <source>
        <tissue evidence="7">Whole embryo</tissue>
    </source>
</reference>
<evidence type="ECO:0000256" key="2">
    <source>
        <dbReference type="ARBA" id="ARBA00022737"/>
    </source>
</evidence>
<protein>
    <submittedName>
        <fullName evidence="7">Gem-associated protein 5</fullName>
    </submittedName>
</protein>
<dbReference type="PROSITE" id="PS50082">
    <property type="entry name" value="WD_REPEATS_2"/>
    <property type="match status" value="4"/>
</dbReference>
<dbReference type="SUPFAM" id="SSF50998">
    <property type="entry name" value="Quinoprotein alcohol dehydrogenase-like"/>
    <property type="match status" value="1"/>
</dbReference>
<keyword evidence="1 3" id="KW-0853">WD repeat</keyword>
<feature type="compositionally biased region" description="Basic residues" evidence="4">
    <location>
        <begin position="735"/>
        <end position="745"/>
    </location>
</feature>
<dbReference type="InterPro" id="IPR001680">
    <property type="entry name" value="WD40_rpt"/>
</dbReference>
<evidence type="ECO:0000256" key="4">
    <source>
        <dbReference type="SAM" id="MobiDB-lite"/>
    </source>
</evidence>
<organism evidence="7">
    <name type="scientific">Phallusia mammillata</name>
    <dbReference type="NCBI Taxonomy" id="59560"/>
    <lineage>
        <taxon>Eukaryota</taxon>
        <taxon>Metazoa</taxon>
        <taxon>Chordata</taxon>
        <taxon>Tunicata</taxon>
        <taxon>Ascidiacea</taxon>
        <taxon>Phlebobranchia</taxon>
        <taxon>Ascidiidae</taxon>
        <taxon>Phallusia</taxon>
    </lineage>
</organism>
<dbReference type="PRINTS" id="PR00320">
    <property type="entry name" value="GPROTEINBRPT"/>
</dbReference>
<dbReference type="InterPro" id="IPR052640">
    <property type="entry name" value="Gemin-5"/>
</dbReference>
<dbReference type="InterPro" id="IPR020472">
    <property type="entry name" value="WD40_PAC1"/>
</dbReference>
<feature type="compositionally biased region" description="Polar residues" evidence="4">
    <location>
        <begin position="752"/>
        <end position="767"/>
    </location>
</feature>
<feature type="region of interest" description="Disordered" evidence="4">
    <location>
        <begin position="801"/>
        <end position="824"/>
    </location>
</feature>
<dbReference type="Pfam" id="PF23774">
    <property type="entry name" value="TPR_GEMI5"/>
    <property type="match status" value="1"/>
</dbReference>
<dbReference type="InterPro" id="IPR019775">
    <property type="entry name" value="WD40_repeat_CS"/>
</dbReference>
<proteinExistence type="evidence at transcript level"/>
<dbReference type="InterPro" id="IPR011047">
    <property type="entry name" value="Quinoprotein_ADH-like_sf"/>
</dbReference>
<dbReference type="Gene3D" id="2.130.10.10">
    <property type="entry name" value="YVTN repeat-like/Quinoprotein amine dehydrogenase"/>
    <property type="match status" value="2"/>
</dbReference>
<feature type="region of interest" description="Disordered" evidence="4">
    <location>
        <begin position="714"/>
        <end position="767"/>
    </location>
</feature>
<gene>
    <name evidence="7" type="primary">Gemin5</name>
</gene>
<feature type="domain" description="Gem-associated protein 5 TPR" evidence="5">
    <location>
        <begin position="910"/>
        <end position="1096"/>
    </location>
</feature>
<feature type="repeat" description="WD" evidence="3">
    <location>
        <begin position="628"/>
        <end position="670"/>
    </location>
</feature>
<evidence type="ECO:0000259" key="6">
    <source>
        <dbReference type="Pfam" id="PF23775"/>
    </source>
</evidence>
<keyword evidence="2" id="KW-0677">Repeat</keyword>
<dbReference type="EMBL" id="LR785408">
    <property type="protein sequence ID" value="CAB3248745.1"/>
    <property type="molecule type" value="mRNA"/>
</dbReference>
<dbReference type="SMART" id="SM00320">
    <property type="entry name" value="WD40"/>
    <property type="match status" value="11"/>
</dbReference>
<feature type="repeat" description="WD" evidence="3">
    <location>
        <begin position="50"/>
        <end position="96"/>
    </location>
</feature>
<evidence type="ECO:0000256" key="3">
    <source>
        <dbReference type="PROSITE-ProRule" id="PRU00221"/>
    </source>
</evidence>
<feature type="domain" description="Gem-associated protein 5 second beta-propeller" evidence="6">
    <location>
        <begin position="379"/>
        <end position="683"/>
    </location>
</feature>
<dbReference type="PANTHER" id="PTHR46362:SF1">
    <property type="entry name" value="GEM-ASSOCIATED PROTEIN 5"/>
    <property type="match status" value="1"/>
</dbReference>
<dbReference type="GO" id="GO:0005634">
    <property type="term" value="C:nucleus"/>
    <property type="evidence" value="ECO:0007669"/>
    <property type="project" value="TreeGrafter"/>
</dbReference>
<dbReference type="InterPro" id="IPR056424">
    <property type="entry name" value="Beta-prop_GEMI5_2nd"/>
</dbReference>
<feature type="repeat" description="WD" evidence="3">
    <location>
        <begin position="227"/>
        <end position="255"/>
    </location>
</feature>
<dbReference type="GO" id="GO:0000387">
    <property type="term" value="P:spliceosomal snRNP assembly"/>
    <property type="evidence" value="ECO:0007669"/>
    <property type="project" value="TreeGrafter"/>
</dbReference>
<dbReference type="InterPro" id="IPR056421">
    <property type="entry name" value="TPR_GEMI5"/>
</dbReference>
<dbReference type="Pfam" id="PF00400">
    <property type="entry name" value="WD40"/>
    <property type="match status" value="2"/>
</dbReference>
<accession>A0A6F9DE19</accession>
<dbReference type="PROSITE" id="PS00678">
    <property type="entry name" value="WD_REPEATS_1"/>
    <property type="match status" value="2"/>
</dbReference>
<dbReference type="SUPFAM" id="SSF50978">
    <property type="entry name" value="WD40 repeat-like"/>
    <property type="match status" value="1"/>
</dbReference>
<sequence>MAELVLSSSPVWYQTRGCDSNPDGFFAFASRNLVYVFDLRKLEPKHYGILCGHEDRVTSCSFSQTPSDDGFVFLTSAGDDGAIKLWNVNTKTVVKEHKYHGSNKPVAVHWSPANKHLIVSGDEKGFLVVWNIEKDSTSKFLPEGSSQTQLACVTCSPNHWNLVAVAYKSGAASVFDITGRGSVLRKLRGHNNEIHSIIWSPHCNEDIFFPENENSTEDTTAQHNEKSPLEGIIATGSKDRTIRLWTLSKGKCVKLLKLPSRPSKGKRVNDETTRLYVMLLWSENSISQFFSSSFNGDVISWDVSKHDKEMYQVLSSDNPDSGHQRVVFNMCEGAMGSQHLVTTSMDRTVKFWSLDSLNSPPVWSLPTLGGFVYVISASPVDPSLIALGVGDGVIRVWKTKNPRNQFDVMVLWQGVKEKVMSLSWHPMKEGLLGFGTEDGKVGLYDVLTQRPPVISESYHMRAVYGMSWGPKCYSKDRPETQSADEFCLFTCGGEGTILMHQPLDLSADALNVNRLINETNSGFNFTQPKHSDIQWKDDMSVVAVGNDNGTFDIFTSPHMEIITTVKVHSKIINCLSWSPCTNIGDKSLLASGSNSSTICVSDLTSVIEDWKQQQHEDVPVITEAFRSLSGHLGRITSISWNKRNSNQLVSASYDGTVQVWDLMTERPLSNYRGHEGRILCVHWSSVADDGESSGLIYSGADDYSVHVWNHAKQEHTAPPTELQHVGFTQKQSGQWKRKNKKKKIQPNKPNITSPLQTPNTQVNGYQQTNGESVDCELDFLLEKKKAELLAEMDLDKSQKIDDVNHPLDPDAPPFTPNNEGEGEIPAPSPQIRAALDELSKSREIAASHVTNDVAGDSGHVTRRRRVKNLFPITVAMDNRSKEHQQLDCVDIIRLQTNQVSASIVDERTNLGMYGSRSAAYRMFHQEEKKLLESENFDGSYTLKSWRGDIVGAVEEAIERNDLTDQLVALAPLAGYDVWLHAAGAFADQLIRDGMFLHASQYLVACNKIKEAVLLLRDNKHYREAVGLARARLLGDDPLLTETVRIWAQKLKIGGSHEMAAKCFASIGDYIRSAECIAHRASMKSVMGKDELQSLFAATAMLKSADKIIESRDYGRRALSSVCLRTGMWTQGDAAAQVFGNELLMYRAAIRLHEAIILHLSNKTSDDILSVNNLFSHPTPISNVNTDPTHHPFNNLHLMTTDVCASDLRHAFVEMKDFAESNFHVMSSASRQFTEKQMIYQITLHLTSAFLALRVKCEMTSQTDDVGIDVTNYDQQIQLARDICVESDLSPEIVSVLQSIFKVPASNFVNSKSSQSGDNDVTSNVCDVITVCESESR</sequence>
<dbReference type="InterPro" id="IPR036322">
    <property type="entry name" value="WD40_repeat_dom_sf"/>
</dbReference>
<dbReference type="PANTHER" id="PTHR46362">
    <property type="entry name" value="GEM-ASSOCIATED PROTEIN 5"/>
    <property type="match status" value="1"/>
</dbReference>